<dbReference type="GO" id="GO:0010001">
    <property type="term" value="P:glial cell differentiation"/>
    <property type="evidence" value="ECO:0007669"/>
    <property type="project" value="TreeGrafter"/>
</dbReference>
<comment type="caution">
    <text evidence="6">The sequence shown here is derived from an EMBL/GenBank/DDBJ whole genome shotgun (WGS) entry which is preliminary data.</text>
</comment>
<keyword evidence="5" id="KW-1015">Disulfide bond</keyword>
<reference evidence="6 7" key="1">
    <citation type="journal article" date="2020" name="Nature">
        <title>Six reference-quality genomes reveal evolution of bat adaptations.</title>
        <authorList>
            <person name="Jebb D."/>
            <person name="Huang Z."/>
            <person name="Pippel M."/>
            <person name="Hughes G.M."/>
            <person name="Lavrichenko K."/>
            <person name="Devanna P."/>
            <person name="Winkler S."/>
            <person name="Jermiin L.S."/>
            <person name="Skirmuntt E.C."/>
            <person name="Katzourakis A."/>
            <person name="Burkitt-Gray L."/>
            <person name="Ray D.A."/>
            <person name="Sullivan K.A.M."/>
            <person name="Roscito J.G."/>
            <person name="Kirilenko B.M."/>
            <person name="Davalos L.M."/>
            <person name="Corthals A.P."/>
            <person name="Power M.L."/>
            <person name="Jones G."/>
            <person name="Ransome R.D."/>
            <person name="Dechmann D.K.N."/>
            <person name="Locatelli A.G."/>
            <person name="Puechmaille S.J."/>
            <person name="Fedrigo O."/>
            <person name="Jarvis E.D."/>
            <person name="Hiller M."/>
            <person name="Vernes S.C."/>
            <person name="Myers E.W."/>
            <person name="Teeling E.C."/>
        </authorList>
    </citation>
    <scope>NUCLEOTIDE SEQUENCE [LARGE SCALE GENOMIC DNA]</scope>
    <source>
        <strain evidence="6">Bat1K_MPI-CBG_1</strain>
    </source>
</reference>
<evidence type="ECO:0000256" key="5">
    <source>
        <dbReference type="ARBA" id="ARBA00023157"/>
    </source>
</evidence>
<evidence type="ECO:0000256" key="4">
    <source>
        <dbReference type="ARBA" id="ARBA00022729"/>
    </source>
</evidence>
<gene>
    <name evidence="6" type="ORF">HJG60_012898</name>
</gene>
<proteinExistence type="inferred from homology"/>
<dbReference type="PANTHER" id="PTHR28593:SF2">
    <property type="entry name" value="METEORIN"/>
    <property type="match status" value="1"/>
</dbReference>
<accession>A0A834BDF3</accession>
<dbReference type="EMBL" id="JABVXQ010000002">
    <property type="protein sequence ID" value="KAF6125765.1"/>
    <property type="molecule type" value="Genomic_DNA"/>
</dbReference>
<evidence type="ECO:0000313" key="7">
    <source>
        <dbReference type="Proteomes" id="UP000664940"/>
    </source>
</evidence>
<evidence type="ECO:0000256" key="1">
    <source>
        <dbReference type="ARBA" id="ARBA00004613"/>
    </source>
</evidence>
<dbReference type="GO" id="GO:0005615">
    <property type="term" value="C:extracellular space"/>
    <property type="evidence" value="ECO:0007669"/>
    <property type="project" value="TreeGrafter"/>
</dbReference>
<protein>
    <submittedName>
        <fullName evidence="6">Meteorin, glial cell differentiation regulator</fullName>
    </submittedName>
</protein>
<comment type="subcellular location">
    <subcellularLocation>
        <location evidence="1">Secreted</location>
    </subcellularLocation>
</comment>
<evidence type="ECO:0000256" key="2">
    <source>
        <dbReference type="ARBA" id="ARBA00005669"/>
    </source>
</evidence>
<dbReference type="GO" id="GO:0050772">
    <property type="term" value="P:positive regulation of axonogenesis"/>
    <property type="evidence" value="ECO:0007669"/>
    <property type="project" value="TreeGrafter"/>
</dbReference>
<evidence type="ECO:0000256" key="3">
    <source>
        <dbReference type="ARBA" id="ARBA00022525"/>
    </source>
</evidence>
<sequence>MLLLGRGRPRRLLGGSLQLERQVFAERAGGVLELLLAEGLGPAGGQCAHWGPRERRALFLKATLHRDISRPVASFRFELREDGSPELPPQVHGLGEDGACRPCSDAEFLLALCTSDFVIHGTIHGVAHDTELQETVITMAAACVLNQTLPLFQPGPLPRTADLASGQPLSPNQGVSISAKIRGGGSEGAQTGLFLSVSSRPHRGLPPGLISTLALGPALILWPAPYSLLFGRRPWPHPAVTGLPWTTCSQKWAAAVEWALGSTLASTHLPHNMPELPMNTLPAIGALLSCTEGRSGCGQQPLEPWKSWARGFACPRGSGQREAARVSTQASAVEAALWGPCGVCTHTDTLPAAQCLKAEEQSARCEPERVVGCVC</sequence>
<name>A0A834BDF3_9CHIR</name>
<dbReference type="GO" id="GO:0005179">
    <property type="term" value="F:hormone activity"/>
    <property type="evidence" value="ECO:0007669"/>
    <property type="project" value="TreeGrafter"/>
</dbReference>
<comment type="similarity">
    <text evidence="2">Belongs to the meteorin family.</text>
</comment>
<evidence type="ECO:0000313" key="6">
    <source>
        <dbReference type="EMBL" id="KAF6125765.1"/>
    </source>
</evidence>
<dbReference type="InterPro" id="IPR051998">
    <property type="entry name" value="Meteorin-like"/>
</dbReference>
<dbReference type="PANTHER" id="PTHR28593">
    <property type="entry name" value="METEORIN-LIKE PROTEIN"/>
    <property type="match status" value="1"/>
</dbReference>
<dbReference type="AlphaFoldDB" id="A0A834BDF3"/>
<dbReference type="Proteomes" id="UP000664940">
    <property type="component" value="Unassembled WGS sequence"/>
</dbReference>
<keyword evidence="4" id="KW-0732">Signal</keyword>
<organism evidence="6 7">
    <name type="scientific">Phyllostomus discolor</name>
    <name type="common">pale spear-nosed bat</name>
    <dbReference type="NCBI Taxonomy" id="89673"/>
    <lineage>
        <taxon>Eukaryota</taxon>
        <taxon>Metazoa</taxon>
        <taxon>Chordata</taxon>
        <taxon>Craniata</taxon>
        <taxon>Vertebrata</taxon>
        <taxon>Euteleostomi</taxon>
        <taxon>Mammalia</taxon>
        <taxon>Eutheria</taxon>
        <taxon>Laurasiatheria</taxon>
        <taxon>Chiroptera</taxon>
        <taxon>Yangochiroptera</taxon>
        <taxon>Phyllostomidae</taxon>
        <taxon>Phyllostominae</taxon>
        <taxon>Phyllostomus</taxon>
    </lineage>
</organism>
<keyword evidence="3" id="KW-0964">Secreted</keyword>